<evidence type="ECO:0000313" key="1">
    <source>
        <dbReference type="EMBL" id="MEI7105201.1"/>
    </source>
</evidence>
<dbReference type="PROSITE" id="PS51257">
    <property type="entry name" value="PROKAR_LIPOPROTEIN"/>
    <property type="match status" value="1"/>
</dbReference>
<evidence type="ECO:0000313" key="2">
    <source>
        <dbReference type="Proteomes" id="UP001313132"/>
    </source>
</evidence>
<dbReference type="EMBL" id="JBBBON010000042">
    <property type="protein sequence ID" value="MEI7105201.1"/>
    <property type="molecule type" value="Genomic_DNA"/>
</dbReference>
<dbReference type="NCBIfam" id="TIGR03495">
    <property type="entry name" value="phage_LysB"/>
    <property type="match status" value="1"/>
</dbReference>
<sequence length="149" mass="16657">MMSKPIAQFLAIVAACLLAGLAITKWQLSRTENTLGQQAITLSQQKNTLLAQSATIGTLQDNARRNEQAQTELRTKLSQAGQLAASRDKTMMRLLNENADLRRWHGTALPDDIKRLHRRPAFDNPDAYLHWLSEGNELPDTGQQPGNQR</sequence>
<name>A0ABU8K4L2_9GAMM</name>
<dbReference type="Proteomes" id="UP001313132">
    <property type="component" value="Unassembled WGS sequence"/>
</dbReference>
<gene>
    <name evidence="1" type="primary">lysB</name>
    <name evidence="1" type="ORF">WCT63_22535</name>
</gene>
<reference evidence="1 2" key="1">
    <citation type="submission" date="2024-03" db="EMBL/GenBank/DDBJ databases">
        <title>Analysis of soft rot Pectobacteriaceae population diversity in US potato growing regions between 2016 and 2022.</title>
        <authorList>
            <person name="Ma X."/>
            <person name="Zhang X."/>
            <person name="Stodghill P."/>
            <person name="Rioux R."/>
            <person name="Babler B."/>
            <person name="Shrestha S."/>
            <person name="Babler B."/>
            <person name="Rivedal H."/>
            <person name="Frost K."/>
            <person name="Hao J."/>
            <person name="Secor G."/>
            <person name="Swingle B."/>
        </authorList>
    </citation>
    <scope>NUCLEOTIDE SEQUENCE [LARGE SCALE GENOMIC DNA]</scope>
    <source>
        <strain evidence="1 2">UMSS2</strain>
    </source>
</reference>
<comment type="caution">
    <text evidence="1">The sequence shown here is derived from an EMBL/GenBank/DDBJ whole genome shotgun (WGS) entry which is preliminary data.</text>
</comment>
<keyword evidence="2" id="KW-1185">Reference proteome</keyword>
<accession>A0ABU8K4L2</accession>
<dbReference type="RefSeq" id="WP_256711953.1">
    <property type="nucleotide sequence ID" value="NZ_JBBBOM010000036.1"/>
</dbReference>
<protein>
    <submittedName>
        <fullName evidence="1">Rz-like lysis system protein LysB</fullName>
    </submittedName>
</protein>
<organism evidence="1 2">
    <name type="scientific">Pectobacterium versatile</name>
    <dbReference type="NCBI Taxonomy" id="2488639"/>
    <lineage>
        <taxon>Bacteria</taxon>
        <taxon>Pseudomonadati</taxon>
        <taxon>Pseudomonadota</taxon>
        <taxon>Gammaproteobacteria</taxon>
        <taxon>Enterobacterales</taxon>
        <taxon>Pectobacteriaceae</taxon>
        <taxon>Pectobacterium</taxon>
    </lineage>
</organism>
<dbReference type="InterPro" id="IPR020000">
    <property type="entry name" value="Phage_P2_LysB"/>
</dbReference>
<proteinExistence type="predicted"/>